<keyword evidence="1" id="KW-0489">Methyltransferase</keyword>
<dbReference type="RefSeq" id="WP_139264642.1">
    <property type="nucleotide sequence ID" value="NZ_FQZU01000006.1"/>
</dbReference>
<evidence type="ECO:0000313" key="2">
    <source>
        <dbReference type="Proteomes" id="UP000183994"/>
    </source>
</evidence>
<dbReference type="InterPro" id="IPR029063">
    <property type="entry name" value="SAM-dependent_MTases_sf"/>
</dbReference>
<dbReference type="OrthoDB" id="9800454at2"/>
<name>A0A1M6IJ73_9BACT</name>
<dbReference type="AlphaFoldDB" id="A0A1M6IJ73"/>
<sequence>MFINIDQIKGETDFLQKLYWDNWLEKVRKNGAREEQIQASIQRRKEYDKDALVFEQVQWLKEAGFLNVDCIYRSFFMGLFFGVKQPG</sequence>
<dbReference type="Proteomes" id="UP000183994">
    <property type="component" value="Unassembled WGS sequence"/>
</dbReference>
<reference evidence="2" key="1">
    <citation type="submission" date="2016-11" db="EMBL/GenBank/DDBJ databases">
        <authorList>
            <person name="Varghese N."/>
            <person name="Submissions S."/>
        </authorList>
    </citation>
    <scope>NUCLEOTIDE SEQUENCE [LARGE SCALE GENOMIC DNA]</scope>
    <source>
        <strain evidence="2">DSM 16219</strain>
    </source>
</reference>
<protein>
    <submittedName>
        <fullName evidence="1">tRNA (Cmo5U34)-methyltransferase</fullName>
    </submittedName>
</protein>
<evidence type="ECO:0000313" key="1">
    <source>
        <dbReference type="EMBL" id="SHJ34530.1"/>
    </source>
</evidence>
<dbReference type="EMBL" id="FQZU01000006">
    <property type="protein sequence ID" value="SHJ34530.1"/>
    <property type="molecule type" value="Genomic_DNA"/>
</dbReference>
<gene>
    <name evidence="1" type="ORF">SAMN02745216_01501</name>
</gene>
<accession>A0A1M6IJ73</accession>
<keyword evidence="1" id="KW-0808">Transferase</keyword>
<proteinExistence type="predicted"/>
<organism evidence="1 2">
    <name type="scientific">Desulfatibacillum alkenivorans DSM 16219</name>
    <dbReference type="NCBI Taxonomy" id="1121393"/>
    <lineage>
        <taxon>Bacteria</taxon>
        <taxon>Pseudomonadati</taxon>
        <taxon>Thermodesulfobacteriota</taxon>
        <taxon>Desulfobacteria</taxon>
        <taxon>Desulfobacterales</taxon>
        <taxon>Desulfatibacillaceae</taxon>
        <taxon>Desulfatibacillum</taxon>
    </lineage>
</organism>
<dbReference type="STRING" id="1121393.SAMN02745216_01501"/>
<dbReference type="Gene3D" id="3.40.50.150">
    <property type="entry name" value="Vaccinia Virus protein VP39"/>
    <property type="match status" value="1"/>
</dbReference>
<keyword evidence="2" id="KW-1185">Reference proteome</keyword>
<dbReference type="GO" id="GO:0008168">
    <property type="term" value="F:methyltransferase activity"/>
    <property type="evidence" value="ECO:0007669"/>
    <property type="project" value="UniProtKB-KW"/>
</dbReference>
<dbReference type="GO" id="GO:0032259">
    <property type="term" value="P:methylation"/>
    <property type="evidence" value="ECO:0007669"/>
    <property type="project" value="UniProtKB-KW"/>
</dbReference>